<feature type="transmembrane region" description="Helical" evidence="5">
    <location>
        <begin position="89"/>
        <end position="110"/>
    </location>
</feature>
<proteinExistence type="predicted"/>
<evidence type="ECO:0000256" key="4">
    <source>
        <dbReference type="ARBA" id="ARBA00023136"/>
    </source>
</evidence>
<dbReference type="EMBL" id="JACXVP010000001">
    <property type="protein sequence ID" value="KAG5628948.1"/>
    <property type="molecule type" value="Genomic_DNA"/>
</dbReference>
<dbReference type="AlphaFoldDB" id="A0A9J6AWV6"/>
<evidence type="ECO:0000256" key="3">
    <source>
        <dbReference type="ARBA" id="ARBA00022989"/>
    </source>
</evidence>
<feature type="signal peptide" evidence="6">
    <location>
        <begin position="1"/>
        <end position="25"/>
    </location>
</feature>
<dbReference type="GO" id="GO:0005385">
    <property type="term" value="F:zinc ion transmembrane transporter activity"/>
    <property type="evidence" value="ECO:0007669"/>
    <property type="project" value="TreeGrafter"/>
</dbReference>
<feature type="transmembrane region" description="Helical" evidence="5">
    <location>
        <begin position="57"/>
        <end position="77"/>
    </location>
</feature>
<sequence>MAISSKFVGILLIVILISFPSKTKGEYENNNTSTKCGSNSDRQGCTNNKNEALKLKLVAIVSILMTSMIGVCLPLLSRTISALQPDTNLFVLVKAFASGVILAMGYMHVLPDSFDCLRSNCLPENPWRKFPFTTFVAMISTILTLSIDSYAMSCFKKKKLENGDGNVGDYVQNNAKMESQNVHRDLIVDTIIYNTNFGARDNGAHNSDRIIHGRTMRMKSMLVLFFSITTPFGIALGVGLSNVYSANSPTSLIVVGLLNACSAGLLNYMALVDLLAFDFMGTKLQNNMKLQSWAYLAVLLGAGGMSIMAIWA</sequence>
<comment type="subcellular location">
    <subcellularLocation>
        <location evidence="1">Membrane</location>
        <topology evidence="1">Multi-pass membrane protein</topology>
    </subcellularLocation>
</comment>
<dbReference type="PANTHER" id="PTHR11040:SF41">
    <property type="entry name" value="ZINC TRANSPORTER 7"/>
    <property type="match status" value="1"/>
</dbReference>
<keyword evidence="6" id="KW-0732">Signal</keyword>
<gene>
    <name evidence="7" type="ORF">H5410_000665</name>
</gene>
<evidence type="ECO:0000313" key="8">
    <source>
        <dbReference type="Proteomes" id="UP000824120"/>
    </source>
</evidence>
<evidence type="ECO:0000313" key="7">
    <source>
        <dbReference type="EMBL" id="KAG5628948.1"/>
    </source>
</evidence>
<evidence type="ECO:0000256" key="6">
    <source>
        <dbReference type="SAM" id="SignalP"/>
    </source>
</evidence>
<dbReference type="GO" id="GO:0005886">
    <property type="term" value="C:plasma membrane"/>
    <property type="evidence" value="ECO:0007669"/>
    <property type="project" value="TreeGrafter"/>
</dbReference>
<protein>
    <submittedName>
        <fullName evidence="7">Uncharacterized protein</fullName>
    </submittedName>
</protein>
<feature type="transmembrane region" description="Helical" evidence="5">
    <location>
        <begin position="293"/>
        <end position="311"/>
    </location>
</feature>
<accession>A0A9J6AWV6</accession>
<dbReference type="PANTHER" id="PTHR11040">
    <property type="entry name" value="ZINC/IRON TRANSPORTER"/>
    <property type="match status" value="1"/>
</dbReference>
<dbReference type="Pfam" id="PF02535">
    <property type="entry name" value="Zip"/>
    <property type="match status" value="2"/>
</dbReference>
<dbReference type="Proteomes" id="UP000824120">
    <property type="component" value="Chromosome 1"/>
</dbReference>
<name>A0A9J6AWV6_SOLCO</name>
<comment type="caution">
    <text evidence="7">The sequence shown here is derived from an EMBL/GenBank/DDBJ whole genome shotgun (WGS) entry which is preliminary data.</text>
</comment>
<dbReference type="InterPro" id="IPR003689">
    <property type="entry name" value="ZIP"/>
</dbReference>
<feature type="transmembrane region" description="Helical" evidence="5">
    <location>
        <begin position="221"/>
        <end position="240"/>
    </location>
</feature>
<reference evidence="7 8" key="1">
    <citation type="submission" date="2020-09" db="EMBL/GenBank/DDBJ databases">
        <title>De no assembly of potato wild relative species, Solanum commersonii.</title>
        <authorList>
            <person name="Cho K."/>
        </authorList>
    </citation>
    <scope>NUCLEOTIDE SEQUENCE [LARGE SCALE GENOMIC DNA]</scope>
    <source>
        <strain evidence="7">LZ3.2</strain>
        <tissue evidence="7">Leaf</tissue>
    </source>
</reference>
<keyword evidence="2 5" id="KW-0812">Transmembrane</keyword>
<feature type="transmembrane region" description="Helical" evidence="5">
    <location>
        <begin position="130"/>
        <end position="151"/>
    </location>
</feature>
<keyword evidence="4 5" id="KW-0472">Membrane</keyword>
<dbReference type="OrthoDB" id="448280at2759"/>
<feature type="transmembrane region" description="Helical" evidence="5">
    <location>
        <begin position="252"/>
        <end position="272"/>
    </location>
</feature>
<keyword evidence="8" id="KW-1185">Reference proteome</keyword>
<evidence type="ECO:0000256" key="2">
    <source>
        <dbReference type="ARBA" id="ARBA00022692"/>
    </source>
</evidence>
<keyword evidence="3 5" id="KW-1133">Transmembrane helix</keyword>
<evidence type="ECO:0000256" key="1">
    <source>
        <dbReference type="ARBA" id="ARBA00004141"/>
    </source>
</evidence>
<organism evidence="7 8">
    <name type="scientific">Solanum commersonii</name>
    <name type="common">Commerson's wild potato</name>
    <name type="synonym">Commerson's nightshade</name>
    <dbReference type="NCBI Taxonomy" id="4109"/>
    <lineage>
        <taxon>Eukaryota</taxon>
        <taxon>Viridiplantae</taxon>
        <taxon>Streptophyta</taxon>
        <taxon>Embryophyta</taxon>
        <taxon>Tracheophyta</taxon>
        <taxon>Spermatophyta</taxon>
        <taxon>Magnoliopsida</taxon>
        <taxon>eudicotyledons</taxon>
        <taxon>Gunneridae</taxon>
        <taxon>Pentapetalae</taxon>
        <taxon>asterids</taxon>
        <taxon>lamiids</taxon>
        <taxon>Solanales</taxon>
        <taxon>Solanaceae</taxon>
        <taxon>Solanoideae</taxon>
        <taxon>Solaneae</taxon>
        <taxon>Solanum</taxon>
    </lineage>
</organism>
<evidence type="ECO:0000256" key="5">
    <source>
        <dbReference type="SAM" id="Phobius"/>
    </source>
</evidence>
<feature type="chain" id="PRO_5039888012" evidence="6">
    <location>
        <begin position="26"/>
        <end position="312"/>
    </location>
</feature>